<organism evidence="1">
    <name type="scientific">marine sediment metagenome</name>
    <dbReference type="NCBI Taxonomy" id="412755"/>
    <lineage>
        <taxon>unclassified sequences</taxon>
        <taxon>metagenomes</taxon>
        <taxon>ecological metagenomes</taxon>
    </lineage>
</organism>
<proteinExistence type="predicted"/>
<sequence>AIIDVGEVLIADTITIKAEPKNILADGGKNSIITATIKDGSIVISNYSNEITFKIISDTSTYQDAKLSFNSGTWGIGELLTVTGEQYGSDGEAVIDLKPASDVGICTIEVTTVNSLGTTIMKTIKVGFYASEDHIELKAFPSKMLVEGDTCTVTAIVVDEGGNQVYTYEEDITFTILVGWPKTAKFTMTGTSSLTTTLINGSIFIDLIPQKVAGTVTLKATSFTGMTDITGYLNIPVITALTDLELALEPHISYVGNQVS</sequence>
<accession>X1I7E5</accession>
<feature type="non-terminal residue" evidence="1">
    <location>
        <position position="260"/>
    </location>
</feature>
<dbReference type="EMBL" id="BARU01032812">
    <property type="protein sequence ID" value="GAH62004.1"/>
    <property type="molecule type" value="Genomic_DNA"/>
</dbReference>
<gene>
    <name evidence="1" type="ORF">S03H2_51693</name>
</gene>
<dbReference type="InterPro" id="IPR013783">
    <property type="entry name" value="Ig-like_fold"/>
</dbReference>
<feature type="non-terminal residue" evidence="1">
    <location>
        <position position="1"/>
    </location>
</feature>
<dbReference type="Gene3D" id="2.60.40.10">
    <property type="entry name" value="Immunoglobulins"/>
    <property type="match status" value="2"/>
</dbReference>
<dbReference type="AlphaFoldDB" id="X1I7E5"/>
<name>X1I7E5_9ZZZZ</name>
<reference evidence="1" key="1">
    <citation type="journal article" date="2014" name="Front. Microbiol.">
        <title>High frequency of phylogenetically diverse reductive dehalogenase-homologous genes in deep subseafloor sedimentary metagenomes.</title>
        <authorList>
            <person name="Kawai M."/>
            <person name="Futagami T."/>
            <person name="Toyoda A."/>
            <person name="Takaki Y."/>
            <person name="Nishi S."/>
            <person name="Hori S."/>
            <person name="Arai W."/>
            <person name="Tsubouchi T."/>
            <person name="Morono Y."/>
            <person name="Uchiyama I."/>
            <person name="Ito T."/>
            <person name="Fujiyama A."/>
            <person name="Inagaki F."/>
            <person name="Takami H."/>
        </authorList>
    </citation>
    <scope>NUCLEOTIDE SEQUENCE</scope>
    <source>
        <strain evidence="1">Expedition CK06-06</strain>
    </source>
</reference>
<comment type="caution">
    <text evidence="1">The sequence shown here is derived from an EMBL/GenBank/DDBJ whole genome shotgun (WGS) entry which is preliminary data.</text>
</comment>
<protein>
    <submittedName>
        <fullName evidence="1">Uncharacterized protein</fullName>
    </submittedName>
</protein>
<evidence type="ECO:0000313" key="1">
    <source>
        <dbReference type="EMBL" id="GAH62004.1"/>
    </source>
</evidence>